<dbReference type="Pfam" id="PF13975">
    <property type="entry name" value="gag-asp_proteas"/>
    <property type="match status" value="1"/>
</dbReference>
<organism evidence="1 2">
    <name type="scientific">Tanacetum coccineum</name>
    <dbReference type="NCBI Taxonomy" id="301880"/>
    <lineage>
        <taxon>Eukaryota</taxon>
        <taxon>Viridiplantae</taxon>
        <taxon>Streptophyta</taxon>
        <taxon>Embryophyta</taxon>
        <taxon>Tracheophyta</taxon>
        <taxon>Spermatophyta</taxon>
        <taxon>Magnoliopsida</taxon>
        <taxon>eudicotyledons</taxon>
        <taxon>Gunneridae</taxon>
        <taxon>Pentapetalae</taxon>
        <taxon>asterids</taxon>
        <taxon>campanulids</taxon>
        <taxon>Asterales</taxon>
        <taxon>Asteraceae</taxon>
        <taxon>Asteroideae</taxon>
        <taxon>Anthemideae</taxon>
        <taxon>Anthemidinae</taxon>
        <taxon>Tanacetum</taxon>
    </lineage>
</organism>
<name>A0ABQ5GUK5_9ASTR</name>
<keyword evidence="2" id="KW-1185">Reference proteome</keyword>
<dbReference type="Proteomes" id="UP001151760">
    <property type="component" value="Unassembled WGS sequence"/>
</dbReference>
<dbReference type="CDD" id="cd00303">
    <property type="entry name" value="retropepsin_like"/>
    <property type="match status" value="1"/>
</dbReference>
<evidence type="ECO:0000313" key="2">
    <source>
        <dbReference type="Proteomes" id="UP001151760"/>
    </source>
</evidence>
<proteinExistence type="predicted"/>
<evidence type="ECO:0000313" key="1">
    <source>
        <dbReference type="EMBL" id="GJT79164.1"/>
    </source>
</evidence>
<gene>
    <name evidence="1" type="ORF">Tco_1053506</name>
</gene>
<dbReference type="SUPFAM" id="SSF50630">
    <property type="entry name" value="Acid proteases"/>
    <property type="match status" value="1"/>
</dbReference>
<dbReference type="Gene3D" id="2.40.70.10">
    <property type="entry name" value="Acid Proteases"/>
    <property type="match status" value="1"/>
</dbReference>
<reference evidence="1" key="2">
    <citation type="submission" date="2022-01" db="EMBL/GenBank/DDBJ databases">
        <authorList>
            <person name="Yamashiro T."/>
            <person name="Shiraishi A."/>
            <person name="Satake H."/>
            <person name="Nakayama K."/>
        </authorList>
    </citation>
    <scope>NUCLEOTIDE SEQUENCE</scope>
</reference>
<reference evidence="1" key="1">
    <citation type="journal article" date="2022" name="Int. J. Mol. Sci.">
        <title>Draft Genome of Tanacetum Coccineum: Genomic Comparison of Closely Related Tanacetum-Family Plants.</title>
        <authorList>
            <person name="Yamashiro T."/>
            <person name="Shiraishi A."/>
            <person name="Nakayama K."/>
            <person name="Satake H."/>
        </authorList>
    </citation>
    <scope>NUCLEOTIDE SEQUENCE</scope>
</reference>
<dbReference type="InterPro" id="IPR021109">
    <property type="entry name" value="Peptidase_aspartic_dom_sf"/>
</dbReference>
<protein>
    <submittedName>
        <fullName evidence="1">Mitochondrial protein</fullName>
    </submittedName>
</protein>
<comment type="caution">
    <text evidence="1">The sequence shown here is derived from an EMBL/GenBank/DDBJ whole genome shotgun (WGS) entry which is preliminary data.</text>
</comment>
<sequence>MTKTAELPEGRNHAGKLALSSNLVSTTLTEGESLAGSSNQKQIKRLTKSELAYKLSKGMCFKCDQNFTPEHRCASRTLQVLLADKENENDGVADMAKLSRNTLLGLYKNYTMRLQGILGGEEIVVLIDCGASNNVISANVVKRLGIKVTDTVAIGGKLANGKTVSNKGICKGVIISFPEMQVVEDFFQCKMGDTGHIDVILGIQWLKTLGDVMVNWKLLTMTFGSETGKITLKGDPDLCSSSRVPAKSMEKSVKIKKNPWRKLQLFFFSKFCF</sequence>
<accession>A0ABQ5GUK5</accession>
<dbReference type="EMBL" id="BQNB010018874">
    <property type="protein sequence ID" value="GJT79164.1"/>
    <property type="molecule type" value="Genomic_DNA"/>
</dbReference>